<dbReference type="InterPro" id="IPR012337">
    <property type="entry name" value="RNaseH-like_sf"/>
</dbReference>
<feature type="non-terminal residue" evidence="2">
    <location>
        <position position="80"/>
    </location>
</feature>
<reference evidence="2" key="1">
    <citation type="journal article" date="2014" name="Front. Microbiol.">
        <title>High frequency of phylogenetically diverse reductive dehalogenase-homologous genes in deep subseafloor sedimentary metagenomes.</title>
        <authorList>
            <person name="Kawai M."/>
            <person name="Futagami T."/>
            <person name="Toyoda A."/>
            <person name="Takaki Y."/>
            <person name="Nishi S."/>
            <person name="Hori S."/>
            <person name="Arai W."/>
            <person name="Tsubouchi T."/>
            <person name="Morono Y."/>
            <person name="Uchiyama I."/>
            <person name="Ito T."/>
            <person name="Fujiyama A."/>
            <person name="Inagaki F."/>
            <person name="Takami H."/>
        </authorList>
    </citation>
    <scope>NUCLEOTIDE SEQUENCE</scope>
    <source>
        <strain evidence="2">Expedition CK06-06</strain>
    </source>
</reference>
<feature type="domain" description="RNase H type-1" evidence="1">
    <location>
        <begin position="1"/>
        <end position="80"/>
    </location>
</feature>
<dbReference type="PROSITE" id="PS50879">
    <property type="entry name" value="RNASE_H_1"/>
    <property type="match status" value="1"/>
</dbReference>
<dbReference type="Pfam" id="PF00075">
    <property type="entry name" value="RNase_H"/>
    <property type="match status" value="1"/>
</dbReference>
<sequence length="80" mass="8219">MPDKVIAYIDGGSRGNPGPAAAGFILTDPAGARLQAGAVFLGRATNNTAEYTAIVKALEAAKRIGAEELTVFSDSELLVK</sequence>
<dbReference type="InterPro" id="IPR002156">
    <property type="entry name" value="RNaseH_domain"/>
</dbReference>
<comment type="caution">
    <text evidence="2">The sequence shown here is derived from an EMBL/GenBank/DDBJ whole genome shotgun (WGS) entry which is preliminary data.</text>
</comment>
<dbReference type="SUPFAM" id="SSF53098">
    <property type="entry name" value="Ribonuclease H-like"/>
    <property type="match status" value="1"/>
</dbReference>
<dbReference type="CDD" id="cd09279">
    <property type="entry name" value="RNase_HI_like"/>
    <property type="match status" value="1"/>
</dbReference>
<evidence type="ECO:0000259" key="1">
    <source>
        <dbReference type="PROSITE" id="PS50879"/>
    </source>
</evidence>
<dbReference type="Gene3D" id="3.30.420.10">
    <property type="entry name" value="Ribonuclease H-like superfamily/Ribonuclease H"/>
    <property type="match status" value="1"/>
</dbReference>
<accession>X0WDK1</accession>
<protein>
    <recommendedName>
        <fullName evidence="1">RNase H type-1 domain-containing protein</fullName>
    </recommendedName>
</protein>
<dbReference type="InterPro" id="IPR036397">
    <property type="entry name" value="RNaseH_sf"/>
</dbReference>
<dbReference type="GO" id="GO:0004523">
    <property type="term" value="F:RNA-DNA hybrid ribonuclease activity"/>
    <property type="evidence" value="ECO:0007669"/>
    <property type="project" value="InterPro"/>
</dbReference>
<dbReference type="EMBL" id="BARS01033150">
    <property type="protein sequence ID" value="GAG22638.1"/>
    <property type="molecule type" value="Genomic_DNA"/>
</dbReference>
<organism evidence="2">
    <name type="scientific">marine sediment metagenome</name>
    <dbReference type="NCBI Taxonomy" id="412755"/>
    <lineage>
        <taxon>unclassified sequences</taxon>
        <taxon>metagenomes</taxon>
        <taxon>ecological metagenomes</taxon>
    </lineage>
</organism>
<dbReference type="GO" id="GO:0003676">
    <property type="term" value="F:nucleic acid binding"/>
    <property type="evidence" value="ECO:0007669"/>
    <property type="project" value="InterPro"/>
</dbReference>
<proteinExistence type="predicted"/>
<dbReference type="AlphaFoldDB" id="X0WDK1"/>
<dbReference type="PANTHER" id="PTHR48475:SF1">
    <property type="entry name" value="RNASE H TYPE-1 DOMAIN-CONTAINING PROTEIN"/>
    <property type="match status" value="1"/>
</dbReference>
<gene>
    <name evidence="2" type="ORF">S01H1_51374</name>
</gene>
<name>X0WDK1_9ZZZZ</name>
<dbReference type="PANTHER" id="PTHR48475">
    <property type="entry name" value="RIBONUCLEASE H"/>
    <property type="match status" value="1"/>
</dbReference>
<evidence type="ECO:0000313" key="2">
    <source>
        <dbReference type="EMBL" id="GAG22638.1"/>
    </source>
</evidence>